<evidence type="ECO:0000256" key="5">
    <source>
        <dbReference type="SAM" id="Phobius"/>
    </source>
</evidence>
<dbReference type="GO" id="GO:0005911">
    <property type="term" value="C:cell-cell junction"/>
    <property type="evidence" value="ECO:0007669"/>
    <property type="project" value="TreeGrafter"/>
</dbReference>
<feature type="transmembrane region" description="Helical" evidence="5">
    <location>
        <begin position="224"/>
        <end position="243"/>
    </location>
</feature>
<organism evidence="7 8">
    <name type="scientific">Electrophorus voltai</name>
    <dbReference type="NCBI Taxonomy" id="2609070"/>
    <lineage>
        <taxon>Eukaryota</taxon>
        <taxon>Metazoa</taxon>
        <taxon>Chordata</taxon>
        <taxon>Craniata</taxon>
        <taxon>Vertebrata</taxon>
        <taxon>Euteleostomi</taxon>
        <taxon>Actinopterygii</taxon>
        <taxon>Neopterygii</taxon>
        <taxon>Teleostei</taxon>
        <taxon>Ostariophysi</taxon>
        <taxon>Gymnotiformes</taxon>
        <taxon>Gymnotoidei</taxon>
        <taxon>Gymnotidae</taxon>
        <taxon>Electrophorus</taxon>
    </lineage>
</organism>
<reference evidence="7" key="1">
    <citation type="submission" date="2023-03" db="EMBL/GenBank/DDBJ databases">
        <title>Electrophorus voltai genome.</title>
        <authorList>
            <person name="Bian C."/>
        </authorList>
    </citation>
    <scope>NUCLEOTIDE SEQUENCE</scope>
    <source>
        <strain evidence="7">CB-2022</strain>
        <tissue evidence="7">Muscle</tissue>
    </source>
</reference>
<protein>
    <recommendedName>
        <fullName evidence="9">Ig-like domain-containing protein</fullName>
    </recommendedName>
</protein>
<dbReference type="PANTHER" id="PTHR12080:SF59">
    <property type="entry name" value="HEPATIC AND GLIAL CELL ADHESION MOLECULE"/>
    <property type="match status" value="1"/>
</dbReference>
<evidence type="ECO:0000256" key="3">
    <source>
        <dbReference type="ARBA" id="ARBA00023136"/>
    </source>
</evidence>
<evidence type="ECO:0000313" key="7">
    <source>
        <dbReference type="EMBL" id="KAK1797359.1"/>
    </source>
</evidence>
<accession>A0AAD9DY74</accession>
<proteinExistence type="predicted"/>
<dbReference type="AlphaFoldDB" id="A0AAD9DY74"/>
<feature type="signal peptide" evidence="6">
    <location>
        <begin position="1"/>
        <end position="21"/>
    </location>
</feature>
<evidence type="ECO:0000256" key="4">
    <source>
        <dbReference type="ARBA" id="ARBA00023180"/>
    </source>
</evidence>
<dbReference type="SUPFAM" id="SSF48726">
    <property type="entry name" value="Immunoglobulin"/>
    <property type="match status" value="1"/>
</dbReference>
<name>A0AAD9DY74_9TELE</name>
<evidence type="ECO:0000256" key="6">
    <source>
        <dbReference type="SAM" id="SignalP"/>
    </source>
</evidence>
<dbReference type="InterPro" id="IPR015631">
    <property type="entry name" value="CD2/SLAM_rcpt"/>
</dbReference>
<sequence length="264" mass="30198">MLQTAGILIVYLLVCYQAVRGNERSVAGYLGGSVILPSGADPTTKLVAIRWSIYNNVTFIATFSEGEFRNKYWKYKDRLELNTTTGDLEIKYLQADDDLRYTVLLEHPNNLERHNYVTLTVREKLRTPSIHIISRSLKDGFCTISLSCTSEDNVTLSWKPEQGFSERYLSGKPNQSSNEAVLWTSFSPNRNITFCCTATDGDLKEGKKHNLKCQEDSCHCQQNYALLVFLLVVFICLIVGFAYKYRAEIGTWFRNYWNTAFTKS</sequence>
<evidence type="ECO:0008006" key="9">
    <source>
        <dbReference type="Google" id="ProtNLM"/>
    </source>
</evidence>
<keyword evidence="2 6" id="KW-0732">Signal</keyword>
<keyword evidence="8" id="KW-1185">Reference proteome</keyword>
<comment type="subcellular location">
    <subcellularLocation>
        <location evidence="1">Membrane</location>
    </subcellularLocation>
</comment>
<dbReference type="Gene3D" id="2.60.40.10">
    <property type="entry name" value="Immunoglobulins"/>
    <property type="match status" value="1"/>
</dbReference>
<keyword evidence="5" id="KW-0812">Transmembrane</keyword>
<gene>
    <name evidence="7" type="ORF">P4O66_008729</name>
</gene>
<keyword evidence="4" id="KW-0325">Glycoprotein</keyword>
<dbReference type="InterPro" id="IPR013783">
    <property type="entry name" value="Ig-like_fold"/>
</dbReference>
<comment type="caution">
    <text evidence="7">The sequence shown here is derived from an EMBL/GenBank/DDBJ whole genome shotgun (WGS) entry which is preliminary data.</text>
</comment>
<evidence type="ECO:0000256" key="2">
    <source>
        <dbReference type="ARBA" id="ARBA00022729"/>
    </source>
</evidence>
<dbReference type="GO" id="GO:0016020">
    <property type="term" value="C:membrane"/>
    <property type="evidence" value="ECO:0007669"/>
    <property type="project" value="UniProtKB-SubCell"/>
</dbReference>
<feature type="chain" id="PRO_5041952429" description="Ig-like domain-containing protein" evidence="6">
    <location>
        <begin position="22"/>
        <end position="264"/>
    </location>
</feature>
<dbReference type="EMBL" id="JAROKS010000014">
    <property type="protein sequence ID" value="KAK1797359.1"/>
    <property type="molecule type" value="Genomic_DNA"/>
</dbReference>
<dbReference type="Proteomes" id="UP001239994">
    <property type="component" value="Unassembled WGS sequence"/>
</dbReference>
<keyword evidence="3 5" id="KW-0472">Membrane</keyword>
<dbReference type="InterPro" id="IPR036179">
    <property type="entry name" value="Ig-like_dom_sf"/>
</dbReference>
<keyword evidence="5" id="KW-1133">Transmembrane helix</keyword>
<evidence type="ECO:0000256" key="1">
    <source>
        <dbReference type="ARBA" id="ARBA00004370"/>
    </source>
</evidence>
<evidence type="ECO:0000313" key="8">
    <source>
        <dbReference type="Proteomes" id="UP001239994"/>
    </source>
</evidence>
<dbReference type="PANTHER" id="PTHR12080">
    <property type="entry name" value="SIGNALING LYMPHOCYTIC ACTIVATION MOLECULE"/>
    <property type="match status" value="1"/>
</dbReference>